<evidence type="ECO:0000313" key="1">
    <source>
        <dbReference type="EMBL" id="KAL2611204.1"/>
    </source>
</evidence>
<accession>A0ABD1XQZ8</accession>
<dbReference type="Proteomes" id="UP001605036">
    <property type="component" value="Unassembled WGS sequence"/>
</dbReference>
<organism evidence="1 2">
    <name type="scientific">Riccia fluitans</name>
    <dbReference type="NCBI Taxonomy" id="41844"/>
    <lineage>
        <taxon>Eukaryota</taxon>
        <taxon>Viridiplantae</taxon>
        <taxon>Streptophyta</taxon>
        <taxon>Embryophyta</taxon>
        <taxon>Marchantiophyta</taxon>
        <taxon>Marchantiopsida</taxon>
        <taxon>Marchantiidae</taxon>
        <taxon>Marchantiales</taxon>
        <taxon>Ricciaceae</taxon>
        <taxon>Riccia</taxon>
    </lineage>
</organism>
<protein>
    <submittedName>
        <fullName evidence="1">Uncharacterized protein</fullName>
    </submittedName>
</protein>
<reference evidence="1 2" key="1">
    <citation type="submission" date="2024-09" db="EMBL/GenBank/DDBJ databases">
        <title>Chromosome-scale assembly of Riccia fluitans.</title>
        <authorList>
            <person name="Paukszto L."/>
            <person name="Sawicki J."/>
            <person name="Karawczyk K."/>
            <person name="Piernik-Szablinska J."/>
            <person name="Szczecinska M."/>
            <person name="Mazdziarz M."/>
        </authorList>
    </citation>
    <scope>NUCLEOTIDE SEQUENCE [LARGE SCALE GENOMIC DNA]</scope>
    <source>
        <strain evidence="1">Rf_01</strain>
        <tissue evidence="1">Aerial parts of the thallus</tissue>
    </source>
</reference>
<keyword evidence="2" id="KW-1185">Reference proteome</keyword>
<sequence length="119" mass="13149">MGQKAWFIAVQVDSGSAVIRRRLKSSPDVLDAPGFQFLVEFSALWRPGHIDGEMVDPSCHLAQQWGTENRCRAFLAVQMDAVISNVTPGRRGRTTGSRNHHSALVVRVPTTLSCSSMRK</sequence>
<dbReference type="EMBL" id="JBHFFA010000007">
    <property type="protein sequence ID" value="KAL2611204.1"/>
    <property type="molecule type" value="Genomic_DNA"/>
</dbReference>
<name>A0ABD1XQZ8_9MARC</name>
<comment type="caution">
    <text evidence="1">The sequence shown here is derived from an EMBL/GenBank/DDBJ whole genome shotgun (WGS) entry which is preliminary data.</text>
</comment>
<gene>
    <name evidence="1" type="ORF">R1flu_022896</name>
</gene>
<dbReference type="AlphaFoldDB" id="A0ABD1XQZ8"/>
<evidence type="ECO:0000313" key="2">
    <source>
        <dbReference type="Proteomes" id="UP001605036"/>
    </source>
</evidence>
<proteinExistence type="predicted"/>